<evidence type="ECO:0000256" key="3">
    <source>
        <dbReference type="ARBA" id="ARBA00022801"/>
    </source>
</evidence>
<dbReference type="PANTHER" id="PTHR46468:SF1">
    <property type="entry name" value="SENTRIN-SPECIFIC PROTEASE 8"/>
    <property type="match status" value="1"/>
</dbReference>
<dbReference type="SUPFAM" id="SSF54001">
    <property type="entry name" value="Cysteine proteinases"/>
    <property type="match status" value="1"/>
</dbReference>
<dbReference type="AlphaFoldDB" id="A0AAE1XCC2"/>
<keyword evidence="7" id="KW-1185">Reference proteome</keyword>
<keyword evidence="4" id="KW-0788">Thiol protease</keyword>
<protein>
    <submittedName>
        <fullName evidence="6">NEDD8-specific protease 1</fullName>
    </submittedName>
</protein>
<dbReference type="PROSITE" id="PS50600">
    <property type="entry name" value="ULP_PROTEASE"/>
    <property type="match status" value="1"/>
</dbReference>
<name>A0AAE1XCC2_9LAMI</name>
<evidence type="ECO:0000256" key="1">
    <source>
        <dbReference type="ARBA" id="ARBA00005234"/>
    </source>
</evidence>
<reference evidence="6" key="2">
    <citation type="journal article" date="2024" name="Plant">
        <title>Genomic evolution and insights into agronomic trait innovations of Sesamum species.</title>
        <authorList>
            <person name="Miao H."/>
            <person name="Wang L."/>
            <person name="Qu L."/>
            <person name="Liu H."/>
            <person name="Sun Y."/>
            <person name="Le M."/>
            <person name="Wang Q."/>
            <person name="Wei S."/>
            <person name="Zheng Y."/>
            <person name="Lin W."/>
            <person name="Duan Y."/>
            <person name="Cao H."/>
            <person name="Xiong S."/>
            <person name="Wang X."/>
            <person name="Wei L."/>
            <person name="Li C."/>
            <person name="Ma Q."/>
            <person name="Ju M."/>
            <person name="Zhao R."/>
            <person name="Li G."/>
            <person name="Mu C."/>
            <person name="Tian Q."/>
            <person name="Mei H."/>
            <person name="Zhang T."/>
            <person name="Gao T."/>
            <person name="Zhang H."/>
        </authorList>
    </citation>
    <scope>NUCLEOTIDE SEQUENCE</scope>
    <source>
        <strain evidence="6">K16</strain>
    </source>
</reference>
<dbReference type="InterPro" id="IPR044613">
    <property type="entry name" value="Nep1/2-like"/>
</dbReference>
<dbReference type="InterPro" id="IPR003653">
    <property type="entry name" value="Peptidase_C48_C"/>
</dbReference>
<evidence type="ECO:0000313" key="6">
    <source>
        <dbReference type="EMBL" id="KAK4408901.1"/>
    </source>
</evidence>
<gene>
    <name evidence="6" type="ORF">Sango_0471100</name>
</gene>
<evidence type="ECO:0000313" key="7">
    <source>
        <dbReference type="Proteomes" id="UP001289374"/>
    </source>
</evidence>
<dbReference type="Gene3D" id="3.40.395.10">
    <property type="entry name" value="Adenoviral Proteinase, Chain A"/>
    <property type="match status" value="1"/>
</dbReference>
<dbReference type="Proteomes" id="UP001289374">
    <property type="component" value="Unassembled WGS sequence"/>
</dbReference>
<organism evidence="6 7">
    <name type="scientific">Sesamum angolense</name>
    <dbReference type="NCBI Taxonomy" id="2727404"/>
    <lineage>
        <taxon>Eukaryota</taxon>
        <taxon>Viridiplantae</taxon>
        <taxon>Streptophyta</taxon>
        <taxon>Embryophyta</taxon>
        <taxon>Tracheophyta</taxon>
        <taxon>Spermatophyta</taxon>
        <taxon>Magnoliopsida</taxon>
        <taxon>eudicotyledons</taxon>
        <taxon>Gunneridae</taxon>
        <taxon>Pentapetalae</taxon>
        <taxon>asterids</taxon>
        <taxon>lamiids</taxon>
        <taxon>Lamiales</taxon>
        <taxon>Pedaliaceae</taxon>
        <taxon>Sesamum</taxon>
    </lineage>
</organism>
<dbReference type="GO" id="GO:0019784">
    <property type="term" value="F:deNEDDylase activity"/>
    <property type="evidence" value="ECO:0007669"/>
    <property type="project" value="InterPro"/>
</dbReference>
<dbReference type="GO" id="GO:0006508">
    <property type="term" value="P:proteolysis"/>
    <property type="evidence" value="ECO:0007669"/>
    <property type="project" value="UniProtKB-KW"/>
</dbReference>
<dbReference type="InterPro" id="IPR038765">
    <property type="entry name" value="Papain-like_cys_pep_sf"/>
</dbReference>
<keyword evidence="2 6" id="KW-0645">Protease</keyword>
<sequence length="280" mass="31702">MNIWGRKIYFADYIRSGFEALSIVLSATFPHFLSDSYNCCLFLDMCSLLVSSAKDLALHGRTSKAESCTSKQQSYWLTDLDILSGPYFLNDRIIELYFSYLTSCYPSEDILLIPPSIAFWIKECPDISSLKDFVKPLHLPRRKLIIFPINDNADVSMAEGGSHWSLLAFERNANVFVHHDSSGGINSAHAKRVYRAVISYTASDAKYVECSSTPRQENGYDCGLYVTAIARVICEWYQNDGPKGTDDLWFAAIKEQITPSHVSKMRNDILELVRSLMSKQ</sequence>
<accession>A0AAE1XCC2</accession>
<comment type="caution">
    <text evidence="6">The sequence shown here is derived from an EMBL/GenBank/DDBJ whole genome shotgun (WGS) entry which is preliminary data.</text>
</comment>
<feature type="domain" description="Ubiquitin-like protease family profile" evidence="5">
    <location>
        <begin position="73"/>
        <end position="233"/>
    </location>
</feature>
<evidence type="ECO:0000256" key="4">
    <source>
        <dbReference type="ARBA" id="ARBA00022807"/>
    </source>
</evidence>
<comment type="similarity">
    <text evidence="1">Belongs to the peptidase C48 family.</text>
</comment>
<evidence type="ECO:0000259" key="5">
    <source>
        <dbReference type="PROSITE" id="PS50600"/>
    </source>
</evidence>
<keyword evidence="3" id="KW-0378">Hydrolase</keyword>
<dbReference type="GO" id="GO:0000338">
    <property type="term" value="P:protein deneddylation"/>
    <property type="evidence" value="ECO:0007669"/>
    <property type="project" value="TreeGrafter"/>
</dbReference>
<reference evidence="6" key="1">
    <citation type="submission" date="2020-06" db="EMBL/GenBank/DDBJ databases">
        <authorList>
            <person name="Li T."/>
            <person name="Hu X."/>
            <person name="Zhang T."/>
            <person name="Song X."/>
            <person name="Zhang H."/>
            <person name="Dai N."/>
            <person name="Sheng W."/>
            <person name="Hou X."/>
            <person name="Wei L."/>
        </authorList>
    </citation>
    <scope>NUCLEOTIDE SEQUENCE</scope>
    <source>
        <strain evidence="6">K16</strain>
        <tissue evidence="6">Leaf</tissue>
    </source>
</reference>
<dbReference type="EMBL" id="JACGWL010000002">
    <property type="protein sequence ID" value="KAK4408901.1"/>
    <property type="molecule type" value="Genomic_DNA"/>
</dbReference>
<evidence type="ECO:0000256" key="2">
    <source>
        <dbReference type="ARBA" id="ARBA00022670"/>
    </source>
</evidence>
<dbReference type="Pfam" id="PF02902">
    <property type="entry name" value="Peptidase_C48"/>
    <property type="match status" value="1"/>
</dbReference>
<dbReference type="GO" id="GO:0008234">
    <property type="term" value="F:cysteine-type peptidase activity"/>
    <property type="evidence" value="ECO:0007669"/>
    <property type="project" value="UniProtKB-KW"/>
</dbReference>
<proteinExistence type="inferred from homology"/>
<dbReference type="PANTHER" id="PTHR46468">
    <property type="entry name" value="SENTRIN-SPECIFIC PROTEASE 8"/>
    <property type="match status" value="1"/>
</dbReference>